<evidence type="ECO:0000313" key="1">
    <source>
        <dbReference type="EnsemblPlants" id="OGLUM05G08180.1"/>
    </source>
</evidence>
<dbReference type="AlphaFoldDB" id="A0A0D9ZVX4"/>
<dbReference type="Gramene" id="OGLUM05G08180.1">
    <property type="protein sequence ID" value="OGLUM05G08180.1"/>
    <property type="gene ID" value="OGLUM05G08180"/>
</dbReference>
<keyword evidence="2" id="KW-1185">Reference proteome</keyword>
<sequence>MWLLVWDEPTPPLPRRPLHWMLLTHIEVTCGEGQWPITEVSIQFMPNEEEIHGEEMRRDKENGGDQFGGVDLWETLVDVKD</sequence>
<protein>
    <submittedName>
        <fullName evidence="1">Uncharacterized protein</fullName>
    </submittedName>
</protein>
<name>A0A0D9ZVX4_9ORYZ</name>
<proteinExistence type="predicted"/>
<reference evidence="1" key="2">
    <citation type="submission" date="2018-05" db="EMBL/GenBank/DDBJ databases">
        <title>OgluRS3 (Oryza glumaepatula Reference Sequence Version 3).</title>
        <authorList>
            <person name="Zhang J."/>
            <person name="Kudrna D."/>
            <person name="Lee S."/>
            <person name="Talag J."/>
            <person name="Welchert J."/>
            <person name="Wing R.A."/>
        </authorList>
    </citation>
    <scope>NUCLEOTIDE SEQUENCE [LARGE SCALE GENOMIC DNA]</scope>
</reference>
<accession>A0A0D9ZVX4</accession>
<evidence type="ECO:0000313" key="2">
    <source>
        <dbReference type="Proteomes" id="UP000026961"/>
    </source>
</evidence>
<dbReference type="EnsemblPlants" id="OGLUM05G08180.1">
    <property type="protein sequence ID" value="OGLUM05G08180.1"/>
    <property type="gene ID" value="OGLUM05G08180"/>
</dbReference>
<dbReference type="HOGENOM" id="CLU_2577740_0_0_1"/>
<dbReference type="Proteomes" id="UP000026961">
    <property type="component" value="Chromosome 5"/>
</dbReference>
<organism evidence="1">
    <name type="scientific">Oryza glumipatula</name>
    <dbReference type="NCBI Taxonomy" id="40148"/>
    <lineage>
        <taxon>Eukaryota</taxon>
        <taxon>Viridiplantae</taxon>
        <taxon>Streptophyta</taxon>
        <taxon>Embryophyta</taxon>
        <taxon>Tracheophyta</taxon>
        <taxon>Spermatophyta</taxon>
        <taxon>Magnoliopsida</taxon>
        <taxon>Liliopsida</taxon>
        <taxon>Poales</taxon>
        <taxon>Poaceae</taxon>
        <taxon>BOP clade</taxon>
        <taxon>Oryzoideae</taxon>
        <taxon>Oryzeae</taxon>
        <taxon>Oryzinae</taxon>
        <taxon>Oryza</taxon>
    </lineage>
</organism>
<reference evidence="1" key="1">
    <citation type="submission" date="2015-04" db="UniProtKB">
        <authorList>
            <consortium name="EnsemblPlants"/>
        </authorList>
    </citation>
    <scope>IDENTIFICATION</scope>
</reference>